<protein>
    <submittedName>
        <fullName evidence="3">Uncharacterized protein</fullName>
    </submittedName>
</protein>
<feature type="region of interest" description="Disordered" evidence="1">
    <location>
        <begin position="42"/>
        <end position="82"/>
    </location>
</feature>
<comment type="caution">
    <text evidence="3">The sequence shown here is derived from an EMBL/GenBank/DDBJ whole genome shotgun (WGS) entry which is preliminary data.</text>
</comment>
<organism evidence="3 4">
    <name type="scientific">Prauserella muralis</name>
    <dbReference type="NCBI Taxonomy" id="588067"/>
    <lineage>
        <taxon>Bacteria</taxon>
        <taxon>Bacillati</taxon>
        <taxon>Actinomycetota</taxon>
        <taxon>Actinomycetes</taxon>
        <taxon>Pseudonocardiales</taxon>
        <taxon>Pseudonocardiaceae</taxon>
        <taxon>Prauserella</taxon>
    </lineage>
</organism>
<dbReference type="Proteomes" id="UP000249915">
    <property type="component" value="Unassembled WGS sequence"/>
</dbReference>
<keyword evidence="2" id="KW-0732">Signal</keyword>
<evidence type="ECO:0000256" key="1">
    <source>
        <dbReference type="SAM" id="MobiDB-lite"/>
    </source>
</evidence>
<dbReference type="AlphaFoldDB" id="A0A2V4AEE0"/>
<evidence type="ECO:0000256" key="2">
    <source>
        <dbReference type="SAM" id="SignalP"/>
    </source>
</evidence>
<feature type="chain" id="PRO_5043680304" evidence="2">
    <location>
        <begin position="26"/>
        <end position="349"/>
    </location>
</feature>
<feature type="compositionally biased region" description="Polar residues" evidence="1">
    <location>
        <begin position="59"/>
        <end position="81"/>
    </location>
</feature>
<reference evidence="3 4" key="1">
    <citation type="submission" date="2016-07" db="EMBL/GenBank/DDBJ databases">
        <title>Draft genome sequence of Prauserella muralis DSM 45305, isolated from a mould-covered wall in an indoor environment.</title>
        <authorList>
            <person name="Ruckert C."/>
            <person name="Albersmeier A."/>
            <person name="Jiang C.-L."/>
            <person name="Jiang Y."/>
            <person name="Kalinowski J."/>
            <person name="Schneider O."/>
            <person name="Winkler A."/>
            <person name="Zotchev S.B."/>
        </authorList>
    </citation>
    <scope>NUCLEOTIDE SEQUENCE [LARGE SCALE GENOMIC DNA]</scope>
    <source>
        <strain evidence="3 4">DSM 45305</strain>
    </source>
</reference>
<name>A0A2V4AEE0_9PSEU</name>
<proteinExistence type="predicted"/>
<keyword evidence="4" id="KW-1185">Reference proteome</keyword>
<dbReference type="EMBL" id="MASW01000009">
    <property type="protein sequence ID" value="PXY17843.1"/>
    <property type="molecule type" value="Genomic_DNA"/>
</dbReference>
<gene>
    <name evidence="3" type="ORF">BAY60_34165</name>
</gene>
<feature type="signal peptide" evidence="2">
    <location>
        <begin position="1"/>
        <end position="25"/>
    </location>
</feature>
<evidence type="ECO:0000313" key="3">
    <source>
        <dbReference type="EMBL" id="PXY17843.1"/>
    </source>
</evidence>
<sequence length="349" mass="35629">MLKRSGVVIGLSAAVLVASALPALGDDGYGFTDCTQYPNPGCELGAGKNPRPGTGNQGNGNNKPSNPEQTNPGTGQANANGDTIIGGITNLAQCGYERTSYQDPPPGSAQPAAFHVPPKSRAVTAVPAAYRPPQGELITAQFAVAQPRFAQAQPPSGAWYVYKCTGPGFQDALYRPPVWIADGQPGGSAPLPSPAELAAQARNQLRLPAPKIKANPAGDQLVNLPTWLWLDRSSWDDVSATASVPGVSVTAVARPTSVTWSMGDGGSVTCSGPGSPFPAAGDPKSASPDCGYTYKTSSAGQRADAFPVAATANWTVTWSGAGQGGTFPNMTTSASVTFRVAESQGIATG</sequence>
<accession>A0A2V4AEE0</accession>
<evidence type="ECO:0000313" key="4">
    <source>
        <dbReference type="Proteomes" id="UP000249915"/>
    </source>
</evidence>